<dbReference type="SUPFAM" id="SSF54593">
    <property type="entry name" value="Glyoxalase/Bleomycin resistance protein/Dihydroxybiphenyl dioxygenase"/>
    <property type="match status" value="1"/>
</dbReference>
<evidence type="ECO:0000313" key="2">
    <source>
        <dbReference type="EMBL" id="PLT28699.1"/>
    </source>
</evidence>
<dbReference type="InterPro" id="IPR004360">
    <property type="entry name" value="Glyas_Fos-R_dOase_dom"/>
</dbReference>
<evidence type="ECO:0000313" key="3">
    <source>
        <dbReference type="Proteomes" id="UP000234748"/>
    </source>
</evidence>
<dbReference type="Proteomes" id="UP000234748">
    <property type="component" value="Unassembled WGS sequence"/>
</dbReference>
<protein>
    <submittedName>
        <fullName evidence="2">Glyoxalase</fullName>
    </submittedName>
</protein>
<dbReference type="InterPro" id="IPR037523">
    <property type="entry name" value="VOC_core"/>
</dbReference>
<proteinExistence type="predicted"/>
<feature type="domain" description="VOC" evidence="1">
    <location>
        <begin position="3"/>
        <end position="128"/>
    </location>
</feature>
<evidence type="ECO:0000259" key="1">
    <source>
        <dbReference type="PROSITE" id="PS51819"/>
    </source>
</evidence>
<name>A0A2N5M2V1_9BACI</name>
<dbReference type="Gene3D" id="3.10.180.10">
    <property type="entry name" value="2,3-Dihydroxybiphenyl 1,2-Dioxygenase, domain 1"/>
    <property type="match status" value="1"/>
</dbReference>
<dbReference type="Pfam" id="PF00903">
    <property type="entry name" value="Glyoxalase"/>
    <property type="match status" value="1"/>
</dbReference>
<accession>A0A2N5M2V1</accession>
<dbReference type="InterPro" id="IPR029068">
    <property type="entry name" value="Glyas_Bleomycin-R_OHBP_Dase"/>
</dbReference>
<dbReference type="OrthoDB" id="194298at2"/>
<dbReference type="EMBL" id="PGUY01000054">
    <property type="protein sequence ID" value="PLT28699.1"/>
    <property type="molecule type" value="Genomic_DNA"/>
</dbReference>
<comment type="caution">
    <text evidence="2">The sequence shown here is derived from an EMBL/GenBank/DDBJ whole genome shotgun (WGS) entry which is preliminary data.</text>
</comment>
<reference evidence="2 3" key="1">
    <citation type="submission" date="2017-11" db="EMBL/GenBank/DDBJ databases">
        <title>Comparitive Functional Genomics of Dry Heat Resistant strains isolated from the Viking Spacecraft.</title>
        <authorList>
            <person name="Seuylemezian A."/>
            <person name="Cooper K."/>
            <person name="Vaishampayan P."/>
        </authorList>
    </citation>
    <scope>NUCLEOTIDE SEQUENCE [LARGE SCALE GENOMIC DNA]</scope>
    <source>
        <strain evidence="2 3">V1-29</strain>
    </source>
</reference>
<gene>
    <name evidence="2" type="ORF">CUU66_17425</name>
</gene>
<dbReference type="AlphaFoldDB" id="A0A2N5M2V1"/>
<sequence>MPKIHSSLKVLLVSDLEMSMMFYKDVMGCEVTEWWAIRDGFSGLGIKLIQADTTGEVRPNRISTENNSPVPDIYCYVENWYVLDELYKELKSKGAKVVIEPWIDQGGRPWKEFAIVDPDNYCIAFGGTNSQAG</sequence>
<organism evidence="2 3">
    <name type="scientific">Peribacillus deserti</name>
    <dbReference type="NCBI Taxonomy" id="673318"/>
    <lineage>
        <taxon>Bacteria</taxon>
        <taxon>Bacillati</taxon>
        <taxon>Bacillota</taxon>
        <taxon>Bacilli</taxon>
        <taxon>Bacillales</taxon>
        <taxon>Bacillaceae</taxon>
        <taxon>Peribacillus</taxon>
    </lineage>
</organism>
<keyword evidence="3" id="KW-1185">Reference proteome</keyword>
<dbReference type="PROSITE" id="PS51819">
    <property type="entry name" value="VOC"/>
    <property type="match status" value="1"/>
</dbReference>